<gene>
    <name evidence="10" type="primary">pknL_2</name>
    <name evidence="10" type="ORF">Pan189_39550</name>
</gene>
<feature type="domain" description="Protein kinase" evidence="9">
    <location>
        <begin position="10"/>
        <end position="281"/>
    </location>
</feature>
<dbReference type="Proteomes" id="UP000317318">
    <property type="component" value="Chromosome"/>
</dbReference>
<keyword evidence="5 10" id="KW-0418">Kinase</keyword>
<keyword evidence="6 7" id="KW-0067">ATP-binding</keyword>
<dbReference type="OrthoDB" id="6111975at2"/>
<evidence type="ECO:0000256" key="3">
    <source>
        <dbReference type="ARBA" id="ARBA00022679"/>
    </source>
</evidence>
<dbReference type="FunFam" id="1.10.510.10:FF:000021">
    <property type="entry name" value="Serine/threonine protein kinase"/>
    <property type="match status" value="1"/>
</dbReference>
<evidence type="ECO:0000313" key="10">
    <source>
        <dbReference type="EMBL" id="QDT39546.1"/>
    </source>
</evidence>
<evidence type="ECO:0000313" key="11">
    <source>
        <dbReference type="Proteomes" id="UP000317318"/>
    </source>
</evidence>
<evidence type="ECO:0000256" key="5">
    <source>
        <dbReference type="ARBA" id="ARBA00022777"/>
    </source>
</evidence>
<evidence type="ECO:0000256" key="7">
    <source>
        <dbReference type="PROSITE-ProRule" id="PRU10141"/>
    </source>
</evidence>
<dbReference type="PROSITE" id="PS50011">
    <property type="entry name" value="PROTEIN_KINASE_DOM"/>
    <property type="match status" value="1"/>
</dbReference>
<dbReference type="PROSITE" id="PS00108">
    <property type="entry name" value="PROTEIN_KINASE_ST"/>
    <property type="match status" value="1"/>
</dbReference>
<dbReference type="PANTHER" id="PTHR43289">
    <property type="entry name" value="MITOGEN-ACTIVATED PROTEIN KINASE KINASE KINASE 20-RELATED"/>
    <property type="match status" value="1"/>
</dbReference>
<keyword evidence="8" id="KW-1133">Transmembrane helix</keyword>
<evidence type="ECO:0000256" key="1">
    <source>
        <dbReference type="ARBA" id="ARBA00012513"/>
    </source>
</evidence>
<dbReference type="RefSeq" id="WP_145365678.1">
    <property type="nucleotide sequence ID" value="NZ_CP036268.1"/>
</dbReference>
<evidence type="ECO:0000256" key="6">
    <source>
        <dbReference type="ARBA" id="ARBA00022840"/>
    </source>
</evidence>
<dbReference type="SUPFAM" id="SSF56112">
    <property type="entry name" value="Protein kinase-like (PK-like)"/>
    <property type="match status" value="1"/>
</dbReference>
<keyword evidence="3 10" id="KW-0808">Transferase</keyword>
<evidence type="ECO:0000256" key="4">
    <source>
        <dbReference type="ARBA" id="ARBA00022741"/>
    </source>
</evidence>
<dbReference type="GO" id="GO:0005524">
    <property type="term" value="F:ATP binding"/>
    <property type="evidence" value="ECO:0007669"/>
    <property type="project" value="UniProtKB-UniRule"/>
</dbReference>
<organism evidence="10 11">
    <name type="scientific">Stratiformator vulcanicus</name>
    <dbReference type="NCBI Taxonomy" id="2527980"/>
    <lineage>
        <taxon>Bacteria</taxon>
        <taxon>Pseudomonadati</taxon>
        <taxon>Planctomycetota</taxon>
        <taxon>Planctomycetia</taxon>
        <taxon>Planctomycetales</taxon>
        <taxon>Planctomycetaceae</taxon>
        <taxon>Stratiformator</taxon>
    </lineage>
</organism>
<dbReference type="GO" id="GO:0004674">
    <property type="term" value="F:protein serine/threonine kinase activity"/>
    <property type="evidence" value="ECO:0007669"/>
    <property type="project" value="UniProtKB-KW"/>
</dbReference>
<dbReference type="EC" id="2.7.11.1" evidence="1"/>
<dbReference type="PANTHER" id="PTHR43289:SF6">
    <property type="entry name" value="SERINE_THREONINE-PROTEIN KINASE NEKL-3"/>
    <property type="match status" value="1"/>
</dbReference>
<evidence type="ECO:0000256" key="8">
    <source>
        <dbReference type="SAM" id="Phobius"/>
    </source>
</evidence>
<keyword evidence="11" id="KW-1185">Reference proteome</keyword>
<dbReference type="InterPro" id="IPR000719">
    <property type="entry name" value="Prot_kinase_dom"/>
</dbReference>
<dbReference type="SMART" id="SM00220">
    <property type="entry name" value="S_TKc"/>
    <property type="match status" value="1"/>
</dbReference>
<feature type="binding site" evidence="7">
    <location>
        <position position="39"/>
    </location>
    <ligand>
        <name>ATP</name>
        <dbReference type="ChEBI" id="CHEBI:30616"/>
    </ligand>
</feature>
<evidence type="ECO:0000259" key="9">
    <source>
        <dbReference type="PROSITE" id="PS50011"/>
    </source>
</evidence>
<dbReference type="InterPro" id="IPR008271">
    <property type="entry name" value="Ser/Thr_kinase_AS"/>
</dbReference>
<proteinExistence type="predicted"/>
<dbReference type="Pfam" id="PF00069">
    <property type="entry name" value="Pkinase"/>
    <property type="match status" value="1"/>
</dbReference>
<dbReference type="EMBL" id="CP036268">
    <property type="protein sequence ID" value="QDT39546.1"/>
    <property type="molecule type" value="Genomic_DNA"/>
</dbReference>
<evidence type="ECO:0000256" key="2">
    <source>
        <dbReference type="ARBA" id="ARBA00022527"/>
    </source>
</evidence>
<dbReference type="KEGG" id="svp:Pan189_39550"/>
<dbReference type="CDD" id="cd14014">
    <property type="entry name" value="STKc_PknB_like"/>
    <property type="match status" value="1"/>
</dbReference>
<keyword evidence="8" id="KW-0812">Transmembrane</keyword>
<dbReference type="InterPro" id="IPR011009">
    <property type="entry name" value="Kinase-like_dom_sf"/>
</dbReference>
<name>A0A517R6L7_9PLAN</name>
<dbReference type="Gene3D" id="1.10.510.10">
    <property type="entry name" value="Transferase(Phosphotransferase) domain 1"/>
    <property type="match status" value="1"/>
</dbReference>
<keyword evidence="4 7" id="KW-0547">Nucleotide-binding</keyword>
<dbReference type="AlphaFoldDB" id="A0A517R6L7"/>
<feature type="transmembrane region" description="Helical" evidence="8">
    <location>
        <begin position="320"/>
        <end position="344"/>
    </location>
</feature>
<dbReference type="PROSITE" id="PS00107">
    <property type="entry name" value="PROTEIN_KINASE_ATP"/>
    <property type="match status" value="1"/>
</dbReference>
<reference evidence="10 11" key="1">
    <citation type="submission" date="2019-02" db="EMBL/GenBank/DDBJ databases">
        <title>Deep-cultivation of Planctomycetes and their phenomic and genomic characterization uncovers novel biology.</title>
        <authorList>
            <person name="Wiegand S."/>
            <person name="Jogler M."/>
            <person name="Boedeker C."/>
            <person name="Pinto D."/>
            <person name="Vollmers J."/>
            <person name="Rivas-Marin E."/>
            <person name="Kohn T."/>
            <person name="Peeters S.H."/>
            <person name="Heuer A."/>
            <person name="Rast P."/>
            <person name="Oberbeckmann S."/>
            <person name="Bunk B."/>
            <person name="Jeske O."/>
            <person name="Meyerdierks A."/>
            <person name="Storesund J.E."/>
            <person name="Kallscheuer N."/>
            <person name="Luecker S."/>
            <person name="Lage O.M."/>
            <person name="Pohl T."/>
            <person name="Merkel B.J."/>
            <person name="Hornburger P."/>
            <person name="Mueller R.-W."/>
            <person name="Bruemmer F."/>
            <person name="Labrenz M."/>
            <person name="Spormann A.M."/>
            <person name="Op den Camp H."/>
            <person name="Overmann J."/>
            <person name="Amann R."/>
            <person name="Jetten M.S.M."/>
            <person name="Mascher T."/>
            <person name="Medema M.H."/>
            <person name="Devos D.P."/>
            <person name="Kaster A.-K."/>
            <person name="Ovreas L."/>
            <person name="Rohde M."/>
            <person name="Galperin M.Y."/>
            <person name="Jogler C."/>
        </authorList>
    </citation>
    <scope>NUCLEOTIDE SEQUENCE [LARGE SCALE GENOMIC DNA]</scope>
    <source>
        <strain evidence="10 11">Pan189</strain>
    </source>
</reference>
<accession>A0A517R6L7</accession>
<sequence length="571" mass="64734">MSTKRRMGPFILERKLGVGGMGVVYQATYIETGRKVALKALSPGLASNEQLNKRFEREMQILKRLRHENVVQYFGGGKSGGQLYYAMELMEGGSVEDVLAKKKRLPWEEALDITRQVAQALEYSHNQGVIHRDLKPANLFIGKEGRIKLGDFGIARDTGATALTAAGKTVGTYAYMAPEQIASTPPVSNKTDLYALGCVSFELLTGRTPFDATTPAEMLFMHLNDDPPRVREFNNDCPVWFEEVIDRLLEKKPEDRYFDALATQVALDDVKTKVEQQLSFIGRTSAGTSRATKVSKEDRDLIRTLKGETRKKKRKKKKPLLEQTWFLATCLAALLIGVGGLTYWNMFPSEERLYVYSNELMASDSPSDWDDARRRYIEQLLSRFPDGRYAEEAQGWIDRIEMSKRERQAITRARLSQPPRSAAEQLFVEAWQFQRFGDRVTALEYYEDMANILASAESTEDNQIFLRLANSKIAAIKAEGGLRNRDELLRESMGEAYRQYREGNLLEAKKVWEGVINLYGHVAECAVYVELARQFESHRPGEMIDFELPDWMAAEAEPAAIDESPVTDDLP</sequence>
<keyword evidence="8" id="KW-0472">Membrane</keyword>
<keyword evidence="2" id="KW-0723">Serine/threonine-protein kinase</keyword>
<dbReference type="InterPro" id="IPR017441">
    <property type="entry name" value="Protein_kinase_ATP_BS"/>
</dbReference>
<protein>
    <recommendedName>
        <fullName evidence="1">non-specific serine/threonine protein kinase</fullName>
        <ecNumber evidence="1">2.7.11.1</ecNumber>
    </recommendedName>
</protein>